<evidence type="ECO:0000256" key="5">
    <source>
        <dbReference type="ARBA" id="ARBA00022626"/>
    </source>
</evidence>
<keyword evidence="5" id="KW-1070">Brassinosteroid signaling pathway</keyword>
<evidence type="ECO:0000256" key="9">
    <source>
        <dbReference type="ARBA" id="ARBA00022989"/>
    </source>
</evidence>
<evidence type="ECO:0000256" key="7">
    <source>
        <dbReference type="ARBA" id="ARBA00022729"/>
    </source>
</evidence>
<dbReference type="PANTHER" id="PTHR48061">
    <property type="entry name" value="LEUCINE-RICH REPEAT RECEPTOR PROTEIN KINASE EMS1-LIKE-RELATED"/>
    <property type="match status" value="1"/>
</dbReference>
<evidence type="ECO:0000256" key="8">
    <source>
        <dbReference type="ARBA" id="ARBA00022737"/>
    </source>
</evidence>
<feature type="domain" description="Disease resistance R13L4/SHOC-2-like LRR" evidence="15">
    <location>
        <begin position="530"/>
        <end position="721"/>
    </location>
</feature>
<comment type="caution">
    <text evidence="16">The sequence shown here is derived from an EMBL/GenBank/DDBJ whole genome shotgun (WGS) entry which is preliminary data.</text>
</comment>
<evidence type="ECO:0000256" key="6">
    <source>
        <dbReference type="ARBA" id="ARBA00022692"/>
    </source>
</evidence>
<evidence type="ECO:0000256" key="10">
    <source>
        <dbReference type="ARBA" id="ARBA00023136"/>
    </source>
</evidence>
<feature type="transmembrane region" description="Helical" evidence="12">
    <location>
        <begin position="1217"/>
        <end position="1237"/>
    </location>
</feature>
<evidence type="ECO:0000256" key="2">
    <source>
        <dbReference type="ARBA" id="ARBA00009592"/>
    </source>
</evidence>
<organism evidence="16 17">
    <name type="scientific">Panicum miliaceum</name>
    <name type="common">Proso millet</name>
    <name type="synonym">Broomcorn millet</name>
    <dbReference type="NCBI Taxonomy" id="4540"/>
    <lineage>
        <taxon>Eukaryota</taxon>
        <taxon>Viridiplantae</taxon>
        <taxon>Streptophyta</taxon>
        <taxon>Embryophyta</taxon>
        <taxon>Tracheophyta</taxon>
        <taxon>Spermatophyta</taxon>
        <taxon>Magnoliopsida</taxon>
        <taxon>Liliopsida</taxon>
        <taxon>Poales</taxon>
        <taxon>Poaceae</taxon>
        <taxon>PACMAD clade</taxon>
        <taxon>Panicoideae</taxon>
        <taxon>Panicodae</taxon>
        <taxon>Paniceae</taxon>
        <taxon>Panicinae</taxon>
        <taxon>Panicum</taxon>
        <taxon>Panicum sect. Panicum</taxon>
    </lineage>
</organism>
<evidence type="ECO:0000256" key="4">
    <source>
        <dbReference type="ARBA" id="ARBA00022614"/>
    </source>
</evidence>
<evidence type="ECO:0000313" key="17">
    <source>
        <dbReference type="Proteomes" id="UP000275267"/>
    </source>
</evidence>
<keyword evidence="9 12" id="KW-1133">Transmembrane helix</keyword>
<evidence type="ECO:0000256" key="1">
    <source>
        <dbReference type="ARBA" id="ARBA00004251"/>
    </source>
</evidence>
<dbReference type="FunFam" id="3.80.10.10:FF:000041">
    <property type="entry name" value="LRR receptor-like serine/threonine-protein kinase ERECTA"/>
    <property type="match status" value="1"/>
</dbReference>
<dbReference type="PRINTS" id="PR00019">
    <property type="entry name" value="LEURICHRPT"/>
</dbReference>
<dbReference type="InterPro" id="IPR003591">
    <property type="entry name" value="Leu-rich_rpt_typical-subtyp"/>
</dbReference>
<protein>
    <submittedName>
        <fullName evidence="16">Receptor-like protein 12 isoform X2</fullName>
    </submittedName>
</protein>
<dbReference type="Pfam" id="PF23598">
    <property type="entry name" value="LRR_14"/>
    <property type="match status" value="1"/>
</dbReference>
<dbReference type="Pfam" id="PF13855">
    <property type="entry name" value="LRR_8"/>
    <property type="match status" value="1"/>
</dbReference>
<dbReference type="PANTHER" id="PTHR48061:SF14">
    <property type="entry name" value="LEUCINE-RICH REPEAT-CONTAINING N-TERMINAL PLANT-TYPE DOMAIN-CONTAINING PROTEIN"/>
    <property type="match status" value="1"/>
</dbReference>
<dbReference type="AlphaFoldDB" id="A0A3L6RHQ0"/>
<dbReference type="Gene3D" id="3.80.10.10">
    <property type="entry name" value="Ribonuclease Inhibitor"/>
    <property type="match status" value="5"/>
</dbReference>
<accession>A0A3L6RHQ0</accession>
<dbReference type="GO" id="GO:0005886">
    <property type="term" value="C:plasma membrane"/>
    <property type="evidence" value="ECO:0007669"/>
    <property type="project" value="UniProtKB-SubCell"/>
</dbReference>
<dbReference type="GO" id="GO:0009742">
    <property type="term" value="P:brassinosteroid mediated signaling pathway"/>
    <property type="evidence" value="ECO:0007669"/>
    <property type="project" value="UniProtKB-KW"/>
</dbReference>
<feature type="signal peptide" evidence="13">
    <location>
        <begin position="1"/>
        <end position="21"/>
    </location>
</feature>
<dbReference type="Pfam" id="PF00560">
    <property type="entry name" value="LRR_1"/>
    <property type="match status" value="5"/>
</dbReference>
<dbReference type="FunFam" id="3.80.10.10:FF:000111">
    <property type="entry name" value="LRR receptor-like serine/threonine-protein kinase ERECTA"/>
    <property type="match status" value="1"/>
</dbReference>
<dbReference type="OrthoDB" id="442066at2759"/>
<evidence type="ECO:0000256" key="3">
    <source>
        <dbReference type="ARBA" id="ARBA00022475"/>
    </source>
</evidence>
<gene>
    <name evidence="16" type="ORF">C2845_PM13G02420</name>
</gene>
<name>A0A3L6RHQ0_PANMI</name>
<feature type="domain" description="Leucine-rich repeat-containing N-terminal plant-type" evidence="14">
    <location>
        <begin position="113"/>
        <end position="153"/>
    </location>
</feature>
<sequence>MEPTSPLLLLAAVGMPLVAVMDECGGRGGDGGSGLAMPLAAAAASSPGRERRKSSLQLCYEVYAPWNGGSCSSRALQDCISGIHTLLATSSALHGDASNLAHLPLPVPFLCRPDQAKALLRLKKSFSFRGSTTRLSSWRDDIDCCLWEGVGCDASSGNVTVLDLNNRGLSSQGLDPAIFSLTSLRYLDLSINDFRRSKDNSVLQDNIPATGFERLALLTHLNLSNLGLQGKIPIGISKLVNLRSLDLSTSIDCESSNPLACVYSFDTYNIGNILWEPNFGTLVANLGKLEQLYLDGVNLSRSGEEWCGSLATSVPHLQVLSLAHCYVRGRICRSLLRLHSLTVINLQGNYDISASPFPEFFMDFLNLTVLQLSRTNLEGWFPPRPFQSKNLRVLDLSDNHNLTGHLPNLSNASSLETLRLVGTNFLYDKPTSFSDFKSLKELSLDGSSGHVDFLSSFGRLESLSQLDVMLNSISELEPIFSWIGEQKNLTSLALVGCDFRMTTSLLVSNFKTLRRLMMFQCDVPRSIFYAIGNLMELETLEMNACTTYGSIPSSFGNLTNLRVLSIASCSFSGPMLTAIVNLTNLETLEIHNQLDEFTGVIPYAIGQLKKLTVLNLAVCNFMGRIPGEIPSSIFSLPALRKLDLSWNHFSGPIRKFDKAPSHLESLVLSNNEFSGHIPKAFFQLTSLKHLCISSNNFVGLLDLTLFWGLSKLTSLHVSNNQLHVVDGEAHRPLPIDFYGPNELGLASCNISQFPRILRRIKDMSHLDLSHNKISGDVPNWIWETWSSSLNYLDLSHNMLTGIQLKSNVLPFTAALETIDLSFNMFQGQIPMPNSSARVLDYSSNNFSSVSPNFTLYLSYTSYLSMSKNFISGHIPISICNSILEVLDLSHNYFRGPVPSCLIESAQLLVLNLRKNHFEGTLPSNITTGCALQTIDLHGNKIEGQLPRGLSNCTNLEVLDFGDNRIADTFPSWLRGLPHLSVIVLRSNQFYGSICDIVCYNKSDESLSSLQIIDLASNNFSGNLTSQWFEKLESMMGMSGSTGEIIVSAQRPDYPGGFYQDSVEIVYKGNEVSFERILTTFTAIDFSNNRLEGTIPESIGRLVSLCVLNMSNNAFTGKIPAQLGSMTDLESLDLSCNQLSGEIPQELTDLTFLGVLNLSNNHLVGKIPQSRQFSTFADSSFGGNAGLCGPPVSKLPCGSSPHTPSAAQVNRSSNHVDVVLFLFAGLGFGAGFAAAVLVKWGRISRWFTATIRGWQT</sequence>
<keyword evidence="4" id="KW-0433">Leucine-rich repeat</keyword>
<dbReference type="SMART" id="SM00365">
    <property type="entry name" value="LRR_SD22"/>
    <property type="match status" value="4"/>
</dbReference>
<dbReference type="InterPro" id="IPR001611">
    <property type="entry name" value="Leu-rich_rpt"/>
</dbReference>
<reference evidence="17" key="1">
    <citation type="journal article" date="2019" name="Nat. Commun.">
        <title>The genome of broomcorn millet.</title>
        <authorList>
            <person name="Zou C."/>
            <person name="Miki D."/>
            <person name="Li D."/>
            <person name="Tang Q."/>
            <person name="Xiao L."/>
            <person name="Rajput S."/>
            <person name="Deng P."/>
            <person name="Jia W."/>
            <person name="Huang R."/>
            <person name="Zhang M."/>
            <person name="Sun Y."/>
            <person name="Hu J."/>
            <person name="Fu X."/>
            <person name="Schnable P.S."/>
            <person name="Li F."/>
            <person name="Zhang H."/>
            <person name="Feng B."/>
            <person name="Zhu X."/>
            <person name="Liu R."/>
            <person name="Schnable J.C."/>
            <person name="Zhu J.-K."/>
            <person name="Zhang H."/>
        </authorList>
    </citation>
    <scope>NUCLEOTIDE SEQUENCE [LARGE SCALE GENOMIC DNA]</scope>
</reference>
<dbReference type="SMART" id="SM00369">
    <property type="entry name" value="LRR_TYP"/>
    <property type="match status" value="8"/>
</dbReference>
<dbReference type="EMBL" id="PQIB02000008">
    <property type="protein sequence ID" value="RLN04059.1"/>
    <property type="molecule type" value="Genomic_DNA"/>
</dbReference>
<keyword evidence="8" id="KW-0677">Repeat</keyword>
<feature type="chain" id="PRO_5018045522" evidence="13">
    <location>
        <begin position="22"/>
        <end position="1255"/>
    </location>
</feature>
<dbReference type="SUPFAM" id="SSF52058">
    <property type="entry name" value="L domain-like"/>
    <property type="match status" value="2"/>
</dbReference>
<keyword evidence="11" id="KW-0325">Glycoprotein</keyword>
<keyword evidence="3" id="KW-1003">Cell membrane</keyword>
<dbReference type="Proteomes" id="UP000275267">
    <property type="component" value="Unassembled WGS sequence"/>
</dbReference>
<evidence type="ECO:0000256" key="11">
    <source>
        <dbReference type="ARBA" id="ARBA00023180"/>
    </source>
</evidence>
<evidence type="ECO:0000313" key="16">
    <source>
        <dbReference type="EMBL" id="RLN04059.1"/>
    </source>
</evidence>
<keyword evidence="10 12" id="KW-0472">Membrane</keyword>
<keyword evidence="7 13" id="KW-0732">Signal</keyword>
<dbReference type="SUPFAM" id="SSF52047">
    <property type="entry name" value="RNI-like"/>
    <property type="match status" value="1"/>
</dbReference>
<comment type="similarity">
    <text evidence="2">Belongs to the RLP family.</text>
</comment>
<dbReference type="InterPro" id="IPR013210">
    <property type="entry name" value="LRR_N_plant-typ"/>
</dbReference>
<dbReference type="PROSITE" id="PS51450">
    <property type="entry name" value="LRR"/>
    <property type="match status" value="2"/>
</dbReference>
<dbReference type="InterPro" id="IPR032675">
    <property type="entry name" value="LRR_dom_sf"/>
</dbReference>
<keyword evidence="17" id="KW-1185">Reference proteome</keyword>
<keyword evidence="6 12" id="KW-0812">Transmembrane</keyword>
<dbReference type="InterPro" id="IPR046956">
    <property type="entry name" value="RLP23-like"/>
</dbReference>
<proteinExistence type="inferred from homology"/>
<comment type="subcellular location">
    <subcellularLocation>
        <location evidence="1">Cell membrane</location>
        <topology evidence="1">Single-pass type I membrane protein</topology>
    </subcellularLocation>
</comment>
<dbReference type="Pfam" id="PF08263">
    <property type="entry name" value="LRRNT_2"/>
    <property type="match status" value="1"/>
</dbReference>
<evidence type="ECO:0000256" key="13">
    <source>
        <dbReference type="SAM" id="SignalP"/>
    </source>
</evidence>
<evidence type="ECO:0000259" key="15">
    <source>
        <dbReference type="Pfam" id="PF23598"/>
    </source>
</evidence>
<dbReference type="InterPro" id="IPR055414">
    <property type="entry name" value="LRR_R13L4/SHOC2-like"/>
</dbReference>
<dbReference type="STRING" id="4540.A0A3L6RHQ0"/>
<evidence type="ECO:0000256" key="12">
    <source>
        <dbReference type="SAM" id="Phobius"/>
    </source>
</evidence>
<evidence type="ECO:0000259" key="14">
    <source>
        <dbReference type="Pfam" id="PF08263"/>
    </source>
</evidence>